<evidence type="ECO:0000313" key="4">
    <source>
        <dbReference type="WBParaSite" id="SSLN_0001292701-mRNA-1"/>
    </source>
</evidence>
<feature type="compositionally biased region" description="Polar residues" evidence="1">
    <location>
        <begin position="175"/>
        <end position="194"/>
    </location>
</feature>
<name>A0A183T7K9_SCHSO</name>
<protein>
    <submittedName>
        <fullName evidence="4">Flocculation protein FLO11-like</fullName>
    </submittedName>
</protein>
<proteinExistence type="predicted"/>
<dbReference type="AlphaFoldDB" id="A0A183T7K9"/>
<gene>
    <name evidence="2" type="ORF">SSLN_LOCUS12457</name>
</gene>
<feature type="compositionally biased region" description="Polar residues" evidence="1">
    <location>
        <begin position="217"/>
        <end position="232"/>
    </location>
</feature>
<dbReference type="EMBL" id="UYSU01037290">
    <property type="protein sequence ID" value="VDL98842.1"/>
    <property type="molecule type" value="Genomic_DNA"/>
</dbReference>
<evidence type="ECO:0000256" key="1">
    <source>
        <dbReference type="SAM" id="MobiDB-lite"/>
    </source>
</evidence>
<feature type="region of interest" description="Disordered" evidence="1">
    <location>
        <begin position="214"/>
        <end position="238"/>
    </location>
</feature>
<reference evidence="4" key="1">
    <citation type="submission" date="2016-06" db="UniProtKB">
        <authorList>
            <consortium name="WormBaseParasite"/>
        </authorList>
    </citation>
    <scope>IDENTIFICATION</scope>
</reference>
<evidence type="ECO:0000313" key="2">
    <source>
        <dbReference type="EMBL" id="VDL98842.1"/>
    </source>
</evidence>
<accession>A0A183T7K9</accession>
<keyword evidence="3" id="KW-1185">Reference proteome</keyword>
<feature type="region of interest" description="Disordered" evidence="1">
    <location>
        <begin position="161"/>
        <end position="199"/>
    </location>
</feature>
<organism evidence="4">
    <name type="scientific">Schistocephalus solidus</name>
    <name type="common">Tapeworm</name>
    <dbReference type="NCBI Taxonomy" id="70667"/>
    <lineage>
        <taxon>Eukaryota</taxon>
        <taxon>Metazoa</taxon>
        <taxon>Spiralia</taxon>
        <taxon>Lophotrochozoa</taxon>
        <taxon>Platyhelminthes</taxon>
        <taxon>Cestoda</taxon>
        <taxon>Eucestoda</taxon>
        <taxon>Diphyllobothriidea</taxon>
        <taxon>Diphyllobothriidae</taxon>
        <taxon>Schistocephalus</taxon>
    </lineage>
</organism>
<dbReference type="Proteomes" id="UP000275846">
    <property type="component" value="Unassembled WGS sequence"/>
</dbReference>
<feature type="region of interest" description="Disordered" evidence="1">
    <location>
        <begin position="36"/>
        <end position="69"/>
    </location>
</feature>
<dbReference type="WBParaSite" id="SSLN_0001292701-mRNA-1">
    <property type="protein sequence ID" value="SSLN_0001292701-mRNA-1"/>
    <property type="gene ID" value="SSLN_0001292701"/>
</dbReference>
<evidence type="ECO:0000313" key="3">
    <source>
        <dbReference type="Proteomes" id="UP000275846"/>
    </source>
</evidence>
<dbReference type="OrthoDB" id="10674017at2759"/>
<sequence>MPRANSTFTLFNNDSLLTATNLAKVTLIWTPATTTTTTTTTTTSPSATAEQVNTSSTTSTPTPEPEFGVSTATMVSSSMHVTTPVTPPTTDNETTTMPTTSVSIAIETATNTTVEVIDLTATNIQPTTTTSDVTSYTINSERVGADGETPETLLEKQLTNQTVGQPVTVDESQSKTEQTTKMPSNMAGGNSTSALPEDSSIVGNSAYSLAENKTLKFDTSQPKGANTINSPDDSLKTP</sequence>
<reference evidence="2 3" key="2">
    <citation type="submission" date="2018-11" db="EMBL/GenBank/DDBJ databases">
        <authorList>
            <consortium name="Pathogen Informatics"/>
        </authorList>
    </citation>
    <scope>NUCLEOTIDE SEQUENCE [LARGE SCALE GENOMIC DNA]</scope>
    <source>
        <strain evidence="2 3">NST_G2</strain>
    </source>
</reference>
<dbReference type="STRING" id="70667.A0A183T7K9"/>